<name>A0A2P2P2Z1_RHIMU</name>
<dbReference type="AlphaFoldDB" id="A0A2P2P2Z1"/>
<sequence>MLSTLVPSELLRYLYNQYAEKKGGDKASTPKFEHHWIKFILMSFFL</sequence>
<protein>
    <submittedName>
        <fullName evidence="1">Uncharacterized protein</fullName>
    </submittedName>
</protein>
<proteinExistence type="predicted"/>
<organism evidence="1">
    <name type="scientific">Rhizophora mucronata</name>
    <name type="common">Asiatic mangrove</name>
    <dbReference type="NCBI Taxonomy" id="61149"/>
    <lineage>
        <taxon>Eukaryota</taxon>
        <taxon>Viridiplantae</taxon>
        <taxon>Streptophyta</taxon>
        <taxon>Embryophyta</taxon>
        <taxon>Tracheophyta</taxon>
        <taxon>Spermatophyta</taxon>
        <taxon>Magnoliopsida</taxon>
        <taxon>eudicotyledons</taxon>
        <taxon>Gunneridae</taxon>
        <taxon>Pentapetalae</taxon>
        <taxon>rosids</taxon>
        <taxon>fabids</taxon>
        <taxon>Malpighiales</taxon>
        <taxon>Rhizophoraceae</taxon>
        <taxon>Rhizophora</taxon>
    </lineage>
</organism>
<dbReference type="EMBL" id="GGEC01068641">
    <property type="protein sequence ID" value="MBX49125.1"/>
    <property type="molecule type" value="Transcribed_RNA"/>
</dbReference>
<reference evidence="1" key="1">
    <citation type="submission" date="2018-02" db="EMBL/GenBank/DDBJ databases">
        <title>Rhizophora mucronata_Transcriptome.</title>
        <authorList>
            <person name="Meera S.P."/>
            <person name="Sreeshan A."/>
            <person name="Augustine A."/>
        </authorList>
    </citation>
    <scope>NUCLEOTIDE SEQUENCE</scope>
    <source>
        <tissue evidence="1">Leaf</tissue>
    </source>
</reference>
<accession>A0A2P2P2Z1</accession>
<evidence type="ECO:0000313" key="1">
    <source>
        <dbReference type="EMBL" id="MBX49125.1"/>
    </source>
</evidence>